<evidence type="ECO:0000256" key="1">
    <source>
        <dbReference type="SAM" id="MobiDB-lite"/>
    </source>
</evidence>
<gene>
    <name evidence="3" type="ORF">GWI71_16555</name>
</gene>
<dbReference type="EMBL" id="JAABLP010000004">
    <property type="protein sequence ID" value="NBN65304.1"/>
    <property type="molecule type" value="Genomic_DNA"/>
</dbReference>
<keyword evidence="4" id="KW-1185">Reference proteome</keyword>
<comment type="caution">
    <text evidence="3">The sequence shown here is derived from an EMBL/GenBank/DDBJ whole genome shotgun (WGS) entry which is preliminary data.</text>
</comment>
<reference evidence="3 4" key="1">
    <citation type="submission" date="2020-01" db="EMBL/GenBank/DDBJ databases">
        <authorList>
            <person name="Peng S.Y."/>
            <person name="Li J."/>
            <person name="Wang M."/>
            <person name="Wang L."/>
            <person name="Wang C.Q."/>
            <person name="Wang J.R."/>
        </authorList>
    </citation>
    <scope>NUCLEOTIDE SEQUENCE [LARGE SCALE GENOMIC DNA]</scope>
    <source>
        <strain evidence="3 4">XCT-34</strain>
    </source>
</reference>
<feature type="compositionally biased region" description="Basic and acidic residues" evidence="1">
    <location>
        <begin position="67"/>
        <end position="79"/>
    </location>
</feature>
<dbReference type="Proteomes" id="UP000541347">
    <property type="component" value="Unassembled WGS sequence"/>
</dbReference>
<feature type="region of interest" description="Disordered" evidence="1">
    <location>
        <begin position="57"/>
        <end position="79"/>
    </location>
</feature>
<feature type="signal peptide" evidence="2">
    <location>
        <begin position="1"/>
        <end position="24"/>
    </location>
</feature>
<feature type="chain" id="PRO_5045460458" description="PepSY domain-containing protein" evidence="2">
    <location>
        <begin position="25"/>
        <end position="140"/>
    </location>
</feature>
<name>A0ABW9ZLQ2_9HYPH</name>
<keyword evidence="2" id="KW-0732">Signal</keyword>
<evidence type="ECO:0008006" key="5">
    <source>
        <dbReference type="Google" id="ProtNLM"/>
    </source>
</evidence>
<evidence type="ECO:0000313" key="4">
    <source>
        <dbReference type="Proteomes" id="UP000541347"/>
    </source>
</evidence>
<evidence type="ECO:0000313" key="3">
    <source>
        <dbReference type="EMBL" id="NBN65304.1"/>
    </source>
</evidence>
<dbReference type="RefSeq" id="WP_161677289.1">
    <property type="nucleotide sequence ID" value="NZ_JAABLP010000004.1"/>
</dbReference>
<evidence type="ECO:0000256" key="2">
    <source>
        <dbReference type="SAM" id="SignalP"/>
    </source>
</evidence>
<organism evidence="3 4">
    <name type="scientific">Pannonibacter tanglangensis</name>
    <dbReference type="NCBI Taxonomy" id="2750084"/>
    <lineage>
        <taxon>Bacteria</taxon>
        <taxon>Pseudomonadati</taxon>
        <taxon>Pseudomonadota</taxon>
        <taxon>Alphaproteobacteria</taxon>
        <taxon>Hyphomicrobiales</taxon>
        <taxon>Stappiaceae</taxon>
        <taxon>Pannonibacter</taxon>
    </lineage>
</organism>
<proteinExistence type="predicted"/>
<sequence>MIKSSLLALAIAVTSIASVSPAQSGARLVVEYGSEGSYYQVQDGWYGQYPDPRWSGQPLPGWGPRGGHYDGPRPDWGDERLSPREVRRVLRHQGYSDIDVQDARGRTYVVIATGRRGALVRLVVDAFTGDVLQRERLYRW</sequence>
<accession>A0ABW9ZLQ2</accession>
<protein>
    <recommendedName>
        <fullName evidence="5">PepSY domain-containing protein</fullName>
    </recommendedName>
</protein>